<evidence type="ECO:0000256" key="1">
    <source>
        <dbReference type="SAM" id="Phobius"/>
    </source>
</evidence>
<keyword evidence="1" id="KW-0812">Transmembrane</keyword>
<organism evidence="3 4">
    <name type="scientific">Kingdonia uniflora</name>
    <dbReference type="NCBI Taxonomy" id="39325"/>
    <lineage>
        <taxon>Eukaryota</taxon>
        <taxon>Viridiplantae</taxon>
        <taxon>Streptophyta</taxon>
        <taxon>Embryophyta</taxon>
        <taxon>Tracheophyta</taxon>
        <taxon>Spermatophyta</taxon>
        <taxon>Magnoliopsida</taxon>
        <taxon>Ranunculales</taxon>
        <taxon>Circaeasteraceae</taxon>
        <taxon>Kingdonia</taxon>
    </lineage>
</organism>
<evidence type="ECO:0000259" key="2">
    <source>
        <dbReference type="Pfam" id="PF13960"/>
    </source>
</evidence>
<dbReference type="Proteomes" id="UP000541444">
    <property type="component" value="Unassembled WGS sequence"/>
</dbReference>
<gene>
    <name evidence="3" type="ORF">GIB67_003106</name>
</gene>
<comment type="caution">
    <text evidence="3">The sequence shown here is derived from an EMBL/GenBank/DDBJ whole genome shotgun (WGS) entry which is preliminary data.</text>
</comment>
<keyword evidence="1" id="KW-1133">Transmembrane helix</keyword>
<dbReference type="Pfam" id="PF13960">
    <property type="entry name" value="DUF4218"/>
    <property type="match status" value="1"/>
</dbReference>
<dbReference type="OrthoDB" id="1878503at2759"/>
<accession>A0A7J7N6A5</accession>
<dbReference type="PANTHER" id="PTHR48258">
    <property type="entry name" value="DUF4218 DOMAIN-CONTAINING PROTEIN-RELATED"/>
    <property type="match status" value="1"/>
</dbReference>
<feature type="domain" description="DUF4218" evidence="2">
    <location>
        <begin position="31"/>
        <end position="71"/>
    </location>
</feature>
<protein>
    <recommendedName>
        <fullName evidence="2">DUF4218 domain-containing protein</fullName>
    </recommendedName>
</protein>
<evidence type="ECO:0000313" key="4">
    <source>
        <dbReference type="Proteomes" id="UP000541444"/>
    </source>
</evidence>
<reference evidence="3 4" key="1">
    <citation type="journal article" date="2020" name="IScience">
        <title>Genome Sequencing of the Endangered Kingdonia uniflora (Circaeasteraceae, Ranunculales) Reveals Potential Mechanisms of Evolutionary Specialization.</title>
        <authorList>
            <person name="Sun Y."/>
            <person name="Deng T."/>
            <person name="Zhang A."/>
            <person name="Moore M.J."/>
            <person name="Landis J.B."/>
            <person name="Lin N."/>
            <person name="Zhang H."/>
            <person name="Zhang X."/>
            <person name="Huang J."/>
            <person name="Zhang X."/>
            <person name="Sun H."/>
            <person name="Wang H."/>
        </authorList>
    </citation>
    <scope>NUCLEOTIDE SEQUENCE [LARGE SCALE GENOMIC DNA]</scope>
    <source>
        <strain evidence="3">TB1705</strain>
        <tissue evidence="3">Leaf</tissue>
    </source>
</reference>
<keyword evidence="1" id="KW-0472">Membrane</keyword>
<keyword evidence="4" id="KW-1185">Reference proteome</keyword>
<sequence length="142" mass="16556">MRRNLCEVEKSILKLFKLLFLYINKNCAIIFYIFKRRMKTFKDDVMNKARPEDCIAHAYLLQETLIYCTKYKVLGNLSILTKLEKSLDGSLSVPPDLLNVIDYNENDDEGGPVGSSKEFIIDGIEYEQAHMWVLKSQPYYDT</sequence>
<proteinExistence type="predicted"/>
<name>A0A7J7N6A5_9MAGN</name>
<dbReference type="AlphaFoldDB" id="A0A7J7N6A5"/>
<dbReference type="InterPro" id="IPR025452">
    <property type="entry name" value="DUF4218"/>
</dbReference>
<evidence type="ECO:0000313" key="3">
    <source>
        <dbReference type="EMBL" id="KAF6162560.1"/>
    </source>
</evidence>
<dbReference type="EMBL" id="JACGCM010001019">
    <property type="protein sequence ID" value="KAF6162560.1"/>
    <property type="molecule type" value="Genomic_DNA"/>
</dbReference>
<feature type="transmembrane region" description="Helical" evidence="1">
    <location>
        <begin position="12"/>
        <end position="34"/>
    </location>
</feature>